<evidence type="ECO:0000313" key="2">
    <source>
        <dbReference type="WBParaSite" id="JU765_v2.g8543.t2"/>
    </source>
</evidence>
<proteinExistence type="predicted"/>
<name>A0AC34RN44_9BILA</name>
<dbReference type="WBParaSite" id="JU765_v2.g8543.t2">
    <property type="protein sequence ID" value="JU765_v2.g8543.t2"/>
    <property type="gene ID" value="JU765_v2.g8543"/>
</dbReference>
<evidence type="ECO:0000313" key="1">
    <source>
        <dbReference type="Proteomes" id="UP000887576"/>
    </source>
</evidence>
<protein>
    <submittedName>
        <fullName evidence="2">Uncharacterized protein</fullName>
    </submittedName>
</protein>
<sequence length="419" mass="47171">MQSSSQSSLSFTRSEPTILPVNKDDDPNMRKENDPPASSVVACSGPSIPKENDPPASSVVACSGPSIPTISTAPTKRKRTEKRTLKEGEYEFAKNASGIDDHLLIVREEDDPTMAREYLYNKSKFYYCRACKKSGKANYASAHNNAEGELVIRVPLNENHIPTCQPMSYERLKAEAENRVVVSTNPPKSRKRQTNNSTETKPPKIVRESKKKNVSASTQGSNFDWAKIIANERSAKIEDEQLSNLPNLPVNFQHFFQTLMGDSSEVPSENKMGDVPSETTQNVDNVPETVMTTPELNNMSSFDVLQNLFFQQPPKMRIIPVQDWHFGVDKNGKTNGIIFVRLHDDNSKVRCYDFLNQDDFGSINYKCSCKQNGNECVVSLIHHEKRILAIETGIHLHEDDSCVKNYEDVMYEQAEFIPN</sequence>
<dbReference type="Proteomes" id="UP000887576">
    <property type="component" value="Unplaced"/>
</dbReference>
<organism evidence="1 2">
    <name type="scientific">Panagrolaimus sp. JU765</name>
    <dbReference type="NCBI Taxonomy" id="591449"/>
    <lineage>
        <taxon>Eukaryota</taxon>
        <taxon>Metazoa</taxon>
        <taxon>Ecdysozoa</taxon>
        <taxon>Nematoda</taxon>
        <taxon>Chromadorea</taxon>
        <taxon>Rhabditida</taxon>
        <taxon>Tylenchina</taxon>
        <taxon>Panagrolaimomorpha</taxon>
        <taxon>Panagrolaimoidea</taxon>
        <taxon>Panagrolaimidae</taxon>
        <taxon>Panagrolaimus</taxon>
    </lineage>
</organism>
<accession>A0AC34RN44</accession>
<reference evidence="2" key="1">
    <citation type="submission" date="2022-11" db="UniProtKB">
        <authorList>
            <consortium name="WormBaseParasite"/>
        </authorList>
    </citation>
    <scope>IDENTIFICATION</scope>
</reference>